<dbReference type="PANTHER" id="PTHR40053:SF1">
    <property type="entry name" value="SPORULATION-CONTROL PROTEIN SPO0M"/>
    <property type="match status" value="1"/>
</dbReference>
<evidence type="ECO:0000313" key="1">
    <source>
        <dbReference type="EMBL" id="MCZ8537138.1"/>
    </source>
</evidence>
<sequence>MILRKYMALIGIGSAKIDLILEKDIYRPGELVKGYFLLKGGTIEQQLKRIECDLVVTTDNDEVKDERVIDSITIFTSKLIESDATNQVPFTFRLPKSMHPAFNASYRFKSRLSFKQGVESLDHDAIQILAESV</sequence>
<comment type="caution">
    <text evidence="1">The sequence shown here is derived from an EMBL/GenBank/DDBJ whole genome shotgun (WGS) entry which is preliminary data.</text>
</comment>
<dbReference type="Proteomes" id="UP001152173">
    <property type="component" value="Unassembled WGS sequence"/>
</dbReference>
<keyword evidence="2" id="KW-1185">Reference proteome</keyword>
<evidence type="ECO:0000313" key="2">
    <source>
        <dbReference type="Proteomes" id="UP001152173"/>
    </source>
</evidence>
<dbReference type="RefSeq" id="WP_269926229.1">
    <property type="nucleotide sequence ID" value="NZ_JAMKBJ010000005.1"/>
</dbReference>
<name>A0A9X3RE90_9BACL</name>
<organism evidence="1 2">
    <name type="scientific">Paenisporosarcina quisquiliarum</name>
    <dbReference type="NCBI Taxonomy" id="365346"/>
    <lineage>
        <taxon>Bacteria</taxon>
        <taxon>Bacillati</taxon>
        <taxon>Bacillota</taxon>
        <taxon>Bacilli</taxon>
        <taxon>Bacillales</taxon>
        <taxon>Caryophanaceae</taxon>
        <taxon>Paenisporosarcina</taxon>
    </lineage>
</organism>
<dbReference type="Pfam" id="PF07070">
    <property type="entry name" value="Spo0M"/>
    <property type="match status" value="1"/>
</dbReference>
<gene>
    <name evidence="1" type="ORF">M9R32_08105</name>
</gene>
<accession>A0A9X3RE90</accession>
<reference evidence="1" key="1">
    <citation type="submission" date="2022-05" db="EMBL/GenBank/DDBJ databases">
        <authorList>
            <person name="Colautti A."/>
            <person name="Iacumin L."/>
        </authorList>
    </citation>
    <scope>NUCLEOTIDE SEQUENCE</scope>
    <source>
        <strain evidence="1">SK 55</strain>
    </source>
</reference>
<dbReference type="AlphaFoldDB" id="A0A9X3RE90"/>
<protein>
    <submittedName>
        <fullName evidence="1">Sporulation protein</fullName>
    </submittedName>
</protein>
<proteinExistence type="predicted"/>
<dbReference type="EMBL" id="JAMKBJ010000005">
    <property type="protein sequence ID" value="MCZ8537138.1"/>
    <property type="molecule type" value="Genomic_DNA"/>
</dbReference>
<dbReference type="InterPro" id="IPR009776">
    <property type="entry name" value="Spore_0_M"/>
</dbReference>
<dbReference type="PANTHER" id="PTHR40053">
    <property type="entry name" value="SPORULATION-CONTROL PROTEIN SPO0M"/>
    <property type="match status" value="1"/>
</dbReference>